<evidence type="ECO:0000313" key="1">
    <source>
        <dbReference type="EMBL" id="MDQ0445255.1"/>
    </source>
</evidence>
<protein>
    <submittedName>
        <fullName evidence="1">Uncharacterized protein</fullName>
    </submittedName>
</protein>
<gene>
    <name evidence="1" type="ORF">QO016_004782</name>
</gene>
<organism evidence="1 2">
    <name type="scientific">Methylobacterium persicinum</name>
    <dbReference type="NCBI Taxonomy" id="374426"/>
    <lineage>
        <taxon>Bacteria</taxon>
        <taxon>Pseudomonadati</taxon>
        <taxon>Pseudomonadota</taxon>
        <taxon>Alphaproteobacteria</taxon>
        <taxon>Hyphomicrobiales</taxon>
        <taxon>Methylobacteriaceae</taxon>
        <taxon>Methylobacterium</taxon>
    </lineage>
</organism>
<reference evidence="1 2" key="1">
    <citation type="submission" date="2023-07" db="EMBL/GenBank/DDBJ databases">
        <title>Genomic Encyclopedia of Type Strains, Phase IV (KMG-IV): sequencing the most valuable type-strain genomes for metagenomic binning, comparative biology and taxonomic classification.</title>
        <authorList>
            <person name="Goeker M."/>
        </authorList>
    </citation>
    <scope>NUCLEOTIDE SEQUENCE [LARGE SCALE GENOMIC DNA]</scope>
    <source>
        <strain evidence="1 2">DSM 19562</strain>
    </source>
</reference>
<dbReference type="EMBL" id="JAUSVV010000023">
    <property type="protein sequence ID" value="MDQ0445255.1"/>
    <property type="molecule type" value="Genomic_DNA"/>
</dbReference>
<accession>A0ABU0HU56</accession>
<proteinExistence type="predicted"/>
<dbReference type="Proteomes" id="UP001236369">
    <property type="component" value="Unassembled WGS sequence"/>
</dbReference>
<dbReference type="RefSeq" id="WP_283206166.1">
    <property type="nucleotide sequence ID" value="NZ_BPQX01000021.1"/>
</dbReference>
<keyword evidence="2" id="KW-1185">Reference proteome</keyword>
<comment type="caution">
    <text evidence="1">The sequence shown here is derived from an EMBL/GenBank/DDBJ whole genome shotgun (WGS) entry which is preliminary data.</text>
</comment>
<name>A0ABU0HU56_9HYPH</name>
<sequence length="43" mass="4033">MPVAFGGVGGMGGDAVGACRIGIGGETAVGFKRDGTGFAAVAF</sequence>
<evidence type="ECO:0000313" key="2">
    <source>
        <dbReference type="Proteomes" id="UP001236369"/>
    </source>
</evidence>